<reference evidence="1" key="1">
    <citation type="submission" date="2011-10" db="EMBL/GenBank/DDBJ databases">
        <title>Provirophages and transpovirons: unique mobilome of giant viruses.</title>
        <authorList>
            <person name="Desnues C."/>
            <person name="LaScola B."/>
            <person name="Yutin N."/>
            <person name="Fournous G."/>
            <person name="Koonin E."/>
            <person name="Raoult D."/>
        </authorList>
    </citation>
    <scope>NUCLEOTIDE SEQUENCE</scope>
    <source>
        <strain evidence="1">Mv13-mv</strain>
    </source>
</reference>
<protein>
    <submittedName>
        <fullName evidence="1">Uncharacterized protein</fullName>
    </submittedName>
</protein>
<proteinExistence type="predicted"/>
<organism evidence="1">
    <name type="scientific">Moumouvirus sp. 'Monve'</name>
    <dbReference type="NCBI Taxonomy" id="1128131"/>
    <lineage>
        <taxon>Viruses</taxon>
        <taxon>Varidnaviria</taxon>
        <taxon>Bamfordvirae</taxon>
        <taxon>Nucleocytoviricota</taxon>
        <taxon>Megaviricetes</taxon>
        <taxon>Imitervirales</taxon>
        <taxon>Mimiviridae</taxon>
        <taxon>Megamimivirinae</taxon>
        <taxon>Moumouvirus</taxon>
    </lineage>
</organism>
<accession>H2EEL9</accession>
<gene>
    <name evidence="1" type="ORF">mv_R637</name>
</gene>
<sequence>MEQFIFESEYKIEETIYNGNSRVYKVKNKKIMVYHL</sequence>
<name>H2EEL9_9VIRU</name>
<evidence type="ECO:0000313" key="1">
    <source>
        <dbReference type="EMBL" id="AEX62842.1"/>
    </source>
</evidence>
<dbReference type="EMBL" id="JN885998">
    <property type="protein sequence ID" value="AEX62842.1"/>
    <property type="molecule type" value="Genomic_DNA"/>
</dbReference>